<feature type="domain" description="ABC-type glycine betaine transport system substrate-binding" evidence="1">
    <location>
        <begin position="23"/>
        <end position="309"/>
    </location>
</feature>
<comment type="caution">
    <text evidence="2">The sequence shown here is derived from an EMBL/GenBank/DDBJ whole genome shotgun (WGS) entry which is preliminary data.</text>
</comment>
<dbReference type="Pfam" id="PF04069">
    <property type="entry name" value="OpuAC"/>
    <property type="match status" value="1"/>
</dbReference>
<evidence type="ECO:0000313" key="3">
    <source>
        <dbReference type="Proteomes" id="UP001418637"/>
    </source>
</evidence>
<reference evidence="2 3" key="1">
    <citation type="submission" date="2024-04" db="EMBL/GenBank/DDBJ databases">
        <title>A novel species isolated from cricket.</title>
        <authorList>
            <person name="Wang H.-C."/>
        </authorList>
    </citation>
    <scope>NUCLEOTIDE SEQUENCE [LARGE SCALE GENOMIC DNA]</scope>
    <source>
        <strain evidence="2 3">WL0021</strain>
    </source>
</reference>
<dbReference type="CDD" id="cd13641">
    <property type="entry name" value="PBP2_HisX_like"/>
    <property type="match status" value="1"/>
</dbReference>
<protein>
    <submittedName>
        <fullName evidence="2">ABC transporter substrate-binding protein</fullName>
    </submittedName>
</protein>
<dbReference type="SUPFAM" id="SSF53850">
    <property type="entry name" value="Periplasmic binding protein-like II"/>
    <property type="match status" value="1"/>
</dbReference>
<name>A0ABV0BLA0_9HYPH</name>
<proteinExistence type="predicted"/>
<keyword evidence="3" id="KW-1185">Reference proteome</keyword>
<gene>
    <name evidence="2" type="ORF">WJT86_11905</name>
</gene>
<dbReference type="EMBL" id="JBBYXI010000007">
    <property type="protein sequence ID" value="MEN3931759.1"/>
    <property type="molecule type" value="Genomic_DNA"/>
</dbReference>
<organism evidence="2 3">
    <name type="scientific">Hohaiivirga grylli</name>
    <dbReference type="NCBI Taxonomy" id="3133970"/>
    <lineage>
        <taxon>Bacteria</taxon>
        <taxon>Pseudomonadati</taxon>
        <taxon>Pseudomonadota</taxon>
        <taxon>Alphaproteobacteria</taxon>
        <taxon>Hyphomicrobiales</taxon>
        <taxon>Methylobacteriaceae</taxon>
        <taxon>Hohaiivirga</taxon>
    </lineage>
</organism>
<dbReference type="RefSeq" id="WP_346337805.1">
    <property type="nucleotide sequence ID" value="NZ_JBBYXI010000007.1"/>
</dbReference>
<dbReference type="Proteomes" id="UP001418637">
    <property type="component" value="Unassembled WGS sequence"/>
</dbReference>
<accession>A0ABV0BLA0</accession>
<dbReference type="Gene3D" id="3.10.105.10">
    <property type="entry name" value="Dipeptide-binding Protein, Domain 3"/>
    <property type="match status" value="1"/>
</dbReference>
<evidence type="ECO:0000313" key="2">
    <source>
        <dbReference type="EMBL" id="MEN3931759.1"/>
    </source>
</evidence>
<dbReference type="InterPro" id="IPR007210">
    <property type="entry name" value="ABC_Gly_betaine_transp_sub-bd"/>
</dbReference>
<dbReference type="Gene3D" id="3.40.190.100">
    <property type="entry name" value="Glycine betaine-binding periplasmic protein, domain 2"/>
    <property type="match status" value="1"/>
</dbReference>
<sequence length="331" mass="37338">MSISAAFFTFSGPVQAQVCETDKPIVFGDLDWDSVVFHNEVARFILEKGYGCQTDAIPGSTIPLYAGAVRGNISVIMEVWENISPKVWKDALQAGKVREVGVNFSDAVQGWYVPRYLVEGDDAPAKDLKSVSDLPKYKTLFQDQEEPEKGRFYNCVPGWGCEISNTKKFYGYGLDKDFINYRPGTAAAMNASIESAFRRKQPIVFYYWGPSWIYGKYIKDMVPLQEPAYDETVWKQMEETKKPEEVKQATAYPLGTVKVGVNSAFAKRAPKLTEFLARYRTSNDITSEALVYMQENRGSAKKAALNFLKTREDVWRPWVSPDVAARVKSAL</sequence>
<evidence type="ECO:0000259" key="1">
    <source>
        <dbReference type="Pfam" id="PF04069"/>
    </source>
</evidence>